<dbReference type="RefSeq" id="WP_354443395.1">
    <property type="nucleotide sequence ID" value="NZ_JBEPSH010000004.1"/>
</dbReference>
<evidence type="ECO:0000256" key="1">
    <source>
        <dbReference type="SAM" id="MobiDB-lite"/>
    </source>
</evidence>
<evidence type="ECO:0000313" key="3">
    <source>
        <dbReference type="Proteomes" id="UP001549320"/>
    </source>
</evidence>
<dbReference type="Proteomes" id="UP001549320">
    <property type="component" value="Unassembled WGS sequence"/>
</dbReference>
<proteinExistence type="predicted"/>
<comment type="caution">
    <text evidence="2">The sequence shown here is derived from an EMBL/GenBank/DDBJ whole genome shotgun (WGS) entry which is preliminary data.</text>
</comment>
<reference evidence="2 3" key="1">
    <citation type="submission" date="2024-06" db="EMBL/GenBank/DDBJ databases">
        <title>Sorghum-associated microbial communities from plants grown in Nebraska, USA.</title>
        <authorList>
            <person name="Schachtman D."/>
        </authorList>
    </citation>
    <scope>NUCLEOTIDE SEQUENCE [LARGE SCALE GENOMIC DNA]</scope>
    <source>
        <strain evidence="2 3">2709</strain>
    </source>
</reference>
<dbReference type="Gene3D" id="3.30.565.10">
    <property type="entry name" value="Histidine kinase-like ATPase, C-terminal domain"/>
    <property type="match status" value="1"/>
</dbReference>
<feature type="compositionally biased region" description="Low complexity" evidence="1">
    <location>
        <begin position="566"/>
        <end position="579"/>
    </location>
</feature>
<keyword evidence="3" id="KW-1185">Reference proteome</keyword>
<gene>
    <name evidence="2" type="ORF">ABIE13_002320</name>
</gene>
<dbReference type="Pfam" id="PF13589">
    <property type="entry name" value="HATPase_c_3"/>
    <property type="match status" value="1"/>
</dbReference>
<evidence type="ECO:0008006" key="4">
    <source>
        <dbReference type="Google" id="ProtNLM"/>
    </source>
</evidence>
<evidence type="ECO:0000313" key="2">
    <source>
        <dbReference type="EMBL" id="MET4577209.1"/>
    </source>
</evidence>
<organism evidence="2 3">
    <name type="scientific">Ottowia thiooxydans</name>
    <dbReference type="NCBI Taxonomy" id="219182"/>
    <lineage>
        <taxon>Bacteria</taxon>
        <taxon>Pseudomonadati</taxon>
        <taxon>Pseudomonadota</taxon>
        <taxon>Betaproteobacteria</taxon>
        <taxon>Burkholderiales</taxon>
        <taxon>Comamonadaceae</taxon>
        <taxon>Ottowia</taxon>
    </lineage>
</organism>
<dbReference type="InterPro" id="IPR036890">
    <property type="entry name" value="HATPase_C_sf"/>
</dbReference>
<feature type="region of interest" description="Disordered" evidence="1">
    <location>
        <begin position="546"/>
        <end position="606"/>
    </location>
</feature>
<sequence>MKFTILRLLTHSELGMFHEYRRQGKERAKQRAINFDWDVVDKVFPSAKDSDIIAIDCRRMEDENTVVEVASRLKRQHRNWRFEGDCPTSSYYDFVDPGVLFAMVVDASTQPAKASWIAIPVDHPARTSILGHGESARLGKSAMIALYDDEGEHSQTVLAEHFPQLFKEPETVSVTSQPQADNNYDDVAPDPLGLFKILARAGHSLPSAVADLVDNSLSHGAREIWITFPSPNEGGRWMCIRDDGTGMTLAGLRNAMKIGHQRDYDDADLGKFGYGLKGAAWSQADRLTVVSKAAGEASGTLTWDKDHLAKTRRWELLNDPVALQYSSAIEIAESGTAVLLTQMRPAMEPTRGRGESPYAQELAAIKAHLELVFHRYIEGKVPGREKVVIRLNNEALKPNNPMGHPLTKEFDERRIELQGQTPDKSSVLYVRAHVTPNEAEFEEYIKPLTPLEQRVERERLSLNGRANDAQGFYFYRLDRLIKWGGWEDLFAKDEHTKLLRVAVDFDRTAEEQLQVDISKQLVRLPFAVTEPLKDLLKVPRAAARARYDKKATSATTPLNTSGENRSAGTSPTGTVSTSGLMPPTSVPAQAPVSGAPPAAVSRKDRTSVRIISSGSAPWQRKLGFKGEEVEVTPLVPALVALVQILDKDADAKAALSEFLRVLETAGVPDLLADKA</sequence>
<name>A0ABV2Q876_9BURK</name>
<feature type="compositionally biased region" description="Polar residues" evidence="1">
    <location>
        <begin position="552"/>
        <end position="564"/>
    </location>
</feature>
<dbReference type="EMBL" id="JBEPSH010000004">
    <property type="protein sequence ID" value="MET4577209.1"/>
    <property type="molecule type" value="Genomic_DNA"/>
</dbReference>
<protein>
    <recommendedName>
        <fullName evidence="4">ATPase</fullName>
    </recommendedName>
</protein>
<dbReference type="SUPFAM" id="SSF55874">
    <property type="entry name" value="ATPase domain of HSP90 chaperone/DNA topoisomerase II/histidine kinase"/>
    <property type="match status" value="1"/>
</dbReference>
<accession>A0ABV2Q876</accession>
<feature type="compositionally biased region" description="Low complexity" evidence="1">
    <location>
        <begin position="586"/>
        <end position="600"/>
    </location>
</feature>